<dbReference type="EMBL" id="CAJVQC010005781">
    <property type="protein sequence ID" value="CAG8558728.1"/>
    <property type="molecule type" value="Genomic_DNA"/>
</dbReference>
<reference evidence="1" key="1">
    <citation type="submission" date="2021-06" db="EMBL/GenBank/DDBJ databases">
        <authorList>
            <person name="Kallberg Y."/>
            <person name="Tangrot J."/>
            <person name="Rosling A."/>
        </authorList>
    </citation>
    <scope>NUCLEOTIDE SEQUENCE</scope>
    <source>
        <strain evidence="1">MA461A</strain>
    </source>
</reference>
<sequence>MKCFIPLKLVSILPLFIHTLFLTANVFAIPAPRQDSSTSSKYDIVSSNLCDANVKQYSGYIQVSPSTHMFFWFFEARHNPKTAPLTLWLTGGPGCSSLNGLFVEVGPCKTENNGSSTITNPESWTEVSNVLFLDQPSGVGFSYSDDVYNVTSSEQASADMYKFLQLFFQRFPQYSKLDFHIFGESYGGRFATSLGKYIIDSNNKYENGKNEKTKINLKSVGLGNALINFLIQWKSLTDFMANNSYVSINETIINQMIDAWPACEKATTKCNQEKLANVCLRAVDVCAGSNTSYASYYSNTGLSQYDVRAPVESMTSVLSPDYVNYITKPDVLQEIGANSKIKYLVCSGRVGLNLYPELPLDFSSELEFLLENGIGALIYHGDADWICLEMALNLNWKCKSKFSSAPMKEWSVDGTSAGQVKCADNLSFVTIYNSGHEAPADQSKAAFDMFTKWISNIKIE</sequence>
<evidence type="ECO:0000313" key="2">
    <source>
        <dbReference type="Proteomes" id="UP000789920"/>
    </source>
</evidence>
<organism evidence="1 2">
    <name type="scientific">Racocetra persica</name>
    <dbReference type="NCBI Taxonomy" id="160502"/>
    <lineage>
        <taxon>Eukaryota</taxon>
        <taxon>Fungi</taxon>
        <taxon>Fungi incertae sedis</taxon>
        <taxon>Mucoromycota</taxon>
        <taxon>Glomeromycotina</taxon>
        <taxon>Glomeromycetes</taxon>
        <taxon>Diversisporales</taxon>
        <taxon>Gigasporaceae</taxon>
        <taxon>Racocetra</taxon>
    </lineage>
</organism>
<proteinExistence type="predicted"/>
<keyword evidence="2" id="KW-1185">Reference proteome</keyword>
<accession>A0ACA9M024</accession>
<protein>
    <submittedName>
        <fullName evidence="1">216_t:CDS:1</fullName>
    </submittedName>
</protein>
<gene>
    <name evidence="1" type="ORF">RPERSI_LOCUS4274</name>
</gene>
<comment type="caution">
    <text evidence="1">The sequence shown here is derived from an EMBL/GenBank/DDBJ whole genome shotgun (WGS) entry which is preliminary data.</text>
</comment>
<evidence type="ECO:0000313" key="1">
    <source>
        <dbReference type="EMBL" id="CAG8558728.1"/>
    </source>
</evidence>
<dbReference type="Proteomes" id="UP000789920">
    <property type="component" value="Unassembled WGS sequence"/>
</dbReference>
<name>A0ACA9M024_9GLOM</name>